<feature type="domain" description="Carrier" evidence="5">
    <location>
        <begin position="975"/>
        <end position="1050"/>
    </location>
</feature>
<keyword evidence="7" id="KW-1185">Reference proteome</keyword>
<name>A0A1H1HPJ0_9ACTN</name>
<evidence type="ECO:0000256" key="2">
    <source>
        <dbReference type="ARBA" id="ARBA00022450"/>
    </source>
</evidence>
<dbReference type="GO" id="GO:0031177">
    <property type="term" value="F:phosphopantetheine binding"/>
    <property type="evidence" value="ECO:0007669"/>
    <property type="project" value="InterPro"/>
</dbReference>
<dbReference type="NCBIfam" id="TIGR01733">
    <property type="entry name" value="AA-adenyl-dom"/>
    <property type="match status" value="2"/>
</dbReference>
<dbReference type="InterPro" id="IPR010071">
    <property type="entry name" value="AA_adenyl_dom"/>
</dbReference>
<evidence type="ECO:0000313" key="7">
    <source>
        <dbReference type="Proteomes" id="UP000217103"/>
    </source>
</evidence>
<dbReference type="Gene3D" id="3.30.559.30">
    <property type="entry name" value="Nonribosomal peptide synthetase, condensation domain"/>
    <property type="match status" value="5"/>
</dbReference>
<dbReference type="SMART" id="SM00824">
    <property type="entry name" value="PKS_TE"/>
    <property type="match status" value="1"/>
</dbReference>
<organism evidence="6 7">
    <name type="scientific">Thermostaphylospora chromogena</name>
    <dbReference type="NCBI Taxonomy" id="35622"/>
    <lineage>
        <taxon>Bacteria</taxon>
        <taxon>Bacillati</taxon>
        <taxon>Actinomycetota</taxon>
        <taxon>Actinomycetes</taxon>
        <taxon>Streptosporangiales</taxon>
        <taxon>Thermomonosporaceae</taxon>
        <taxon>Thermostaphylospora</taxon>
    </lineage>
</organism>
<dbReference type="GO" id="GO:0044550">
    <property type="term" value="P:secondary metabolite biosynthetic process"/>
    <property type="evidence" value="ECO:0007669"/>
    <property type="project" value="UniProtKB-ARBA"/>
</dbReference>
<evidence type="ECO:0000256" key="1">
    <source>
        <dbReference type="ARBA" id="ARBA00001957"/>
    </source>
</evidence>
<feature type="compositionally biased region" description="Basic and acidic residues" evidence="4">
    <location>
        <begin position="3138"/>
        <end position="3159"/>
    </location>
</feature>
<dbReference type="Pfam" id="PF00975">
    <property type="entry name" value="Thioesterase"/>
    <property type="match status" value="1"/>
</dbReference>
<dbReference type="SUPFAM" id="SSF53474">
    <property type="entry name" value="alpha/beta-Hydrolases"/>
    <property type="match status" value="1"/>
</dbReference>
<protein>
    <submittedName>
        <fullName evidence="6">Amino acid adenylation domain-containing protein</fullName>
    </submittedName>
</protein>
<dbReference type="FunFam" id="1.10.1200.10:FF:000016">
    <property type="entry name" value="Non-ribosomal peptide synthase"/>
    <property type="match status" value="4"/>
</dbReference>
<dbReference type="Gene3D" id="3.40.50.1820">
    <property type="entry name" value="alpha/beta hydrolase"/>
    <property type="match status" value="1"/>
</dbReference>
<dbReference type="CDD" id="cd19540">
    <property type="entry name" value="LCL_NRPS-like"/>
    <property type="match status" value="3"/>
</dbReference>
<dbReference type="InterPro" id="IPR000873">
    <property type="entry name" value="AMP-dep_synth/lig_dom"/>
</dbReference>
<feature type="compositionally biased region" description="Low complexity" evidence="4">
    <location>
        <begin position="3059"/>
        <end position="3068"/>
    </location>
</feature>
<dbReference type="Pfam" id="PF00668">
    <property type="entry name" value="Condensation"/>
    <property type="match status" value="6"/>
</dbReference>
<feature type="region of interest" description="Disordered" evidence="4">
    <location>
        <begin position="1788"/>
        <end position="1807"/>
    </location>
</feature>
<feature type="domain" description="Carrier" evidence="5">
    <location>
        <begin position="1505"/>
        <end position="1580"/>
    </location>
</feature>
<feature type="compositionally biased region" description="Low complexity" evidence="4">
    <location>
        <begin position="3635"/>
        <end position="3667"/>
    </location>
</feature>
<reference evidence="6 7" key="1">
    <citation type="submission" date="2016-10" db="EMBL/GenBank/DDBJ databases">
        <authorList>
            <person name="de Groot N.N."/>
        </authorList>
    </citation>
    <scope>NUCLEOTIDE SEQUENCE [LARGE SCALE GENOMIC DNA]</scope>
    <source>
        <strain evidence="6 7">DSM 43794</strain>
    </source>
</reference>
<dbReference type="InterPro" id="IPR001242">
    <property type="entry name" value="Condensation_dom"/>
</dbReference>
<keyword evidence="3" id="KW-0597">Phosphoprotein</keyword>
<evidence type="ECO:0000313" key="6">
    <source>
        <dbReference type="EMBL" id="SDR27370.1"/>
    </source>
</evidence>
<dbReference type="FunFam" id="2.30.38.10:FF:000001">
    <property type="entry name" value="Non-ribosomal peptide synthetase PvdI"/>
    <property type="match status" value="2"/>
</dbReference>
<feature type="region of interest" description="Disordered" evidence="4">
    <location>
        <begin position="3038"/>
        <end position="3070"/>
    </location>
</feature>
<dbReference type="InterPro" id="IPR045851">
    <property type="entry name" value="AMP-bd_C_sf"/>
</dbReference>
<dbReference type="Proteomes" id="UP000217103">
    <property type="component" value="Unassembled WGS sequence"/>
</dbReference>
<dbReference type="FunFam" id="3.30.300.30:FF:000010">
    <property type="entry name" value="Enterobactin synthetase component F"/>
    <property type="match status" value="1"/>
</dbReference>
<dbReference type="InterPro" id="IPR029058">
    <property type="entry name" value="AB_hydrolase_fold"/>
</dbReference>
<evidence type="ECO:0000256" key="3">
    <source>
        <dbReference type="ARBA" id="ARBA00022553"/>
    </source>
</evidence>
<dbReference type="STRING" id="35622.SAMN04489764_4675"/>
<dbReference type="InterPro" id="IPR006162">
    <property type="entry name" value="Ppantetheine_attach_site"/>
</dbReference>
<dbReference type="Gene3D" id="1.10.1200.10">
    <property type="entry name" value="ACP-like"/>
    <property type="match status" value="4"/>
</dbReference>
<evidence type="ECO:0000259" key="5">
    <source>
        <dbReference type="PROSITE" id="PS50075"/>
    </source>
</evidence>
<sequence length="4004" mass="427365">MSRVQDVWPLTPLQEGLLFHAQHDPADPYVVHTTIDLRGPLDAAALRAAADTLLRRHDNLRAAFRRRRNGEPVQVIPRHVETPWRELDLSGRPRDAARVAEEERAARFDPAAPPLLRFTLLRLAPGHHRLLVTNHHLLLDGWSLTLLLRELFDLYGGAVLPPVPPYRDYLAWLGSHEPDVTAWREYLAGLDGPTLLAGADGGSGTVAEVTAELPEETTAALTALARRTGSTVNMAVQAAWAAVLGMLTGRDDVVFGTTVSGRPPELPGVERMVGLFINTVPVRVRFRPGEPVTDLLARLRREQAALTGAHHVGLAGIRPPGGGRGELFDTLLLFENHPTGGLVGPVGTGELVVAGVEERDATHYPLTVCVRPGGRLAIEVSYRTGVAARAKAVADHLVRALTGIAAAPERPVERLELIPDDLRERILRGWAGPPSPPDERLTLVDVFRARAASAPGRVAVAGEAAAGGPASGGGAGTGRAELTYGELDELSDRLARRLVALGAGPETVVALALPRGVDMVVAVLAAWKAGAAYLPVDVSYPPERVALMLADARPAVVVATAETARAIPRDTPGARLLLDAPERGPGGALPGRTVRPEHPAYVIYTSGSTGTPKGVVVTHASVVNLLRAHERDVIARGAAAVREREPGRERLRVAHSASFAFDASVDPLLWMLAGHELHVVPDGVYRDPELLAAFVAERRIDYLDVTPSYLVPLLAAGVLDEGRHRPAVVAVGGEAVPRSLWERMRATPGLVARDLYGPTEATVDAYLWREDGTAGAVPGCRVYVLDAALRPVPPGVTGELYLAGAGLARGYLRRPALTAERFVPCPFGPPGERMYRTGDLARWREDGVLELAGRADDQVKIRGFRIEPGEVEAVLTAHPAVARAAVTVDRSGDTPRLLAYAVPASSSGDRGGRQVAAEAAVCEEDLRGYLAERLPRYMLPSAVVLLDALPLLPSGKVDRAALPAPEEHRGAAGRPPRGAVEERLCELFADLLGVPGVGVDDDFFRLGGHSLLAARLAGRIRAELGAAVDVRTIFDAPTVAALAGRLGPAAADRPPLTPQPRPARIPLSYGQRRLWFLHRLEGPSPTYAVPVALRLRGALDRDALAAALTDVAARHEALRTVIAEEDGEPHQVILDRVRVDLHDGPGDPGHPFDLAAEPPLRAWLERRGPRDHTLLMVFHHIACDEWSIRPLLADLAAAYTARLAGHAPNLGEPPVQYADYALWQRRLLGDPADPKSLAARQLAYWRTALDGLPAEIDLPVDRPYPDTMAWEGDAVTVELPATVWQPLTMLAREHGASPFMAAHAAVAALLTRLGAGTDIPLGTPVAGRGDGALADLIGFFVNTLVLRVDTGGDPSFAELLQRVKDTDLAAFDHADLPFDLLVEALNPERPPGRHPLFQVMVAYRHAADDMPVWPGLTAEPHDVDPAVAKFDLTFAFAESGGGLDVVVEYRSDLFDRSTAEGLAGRLAHLMRQMAADPHRPIGELAMARMRVVRRRPAPRSPGRRPPRTDEERTLCELFAAVLGVAEVGADDDFFRLGGHSLLAVKLISRIRAATGVPVTLRQVFQTPTPAGLAALVAAEPRPAPAGGNRIPRPERIPLSPGQRRLWFLHRLQGPSGAGAYNVPIALRLRGALDRDALAAALTDVAARHEALRTVIAEEDGEPHQVILDRVRVDLHDGPGDPGHPFDLAAEPPLRAWLREDAPDEHVLLLVIHHIACDEWSIEPLLADLAAAYTARLAGHAPNLGEPPVQYADHTLRRRELLGDPADPESPAARQLAYWTEHLSGLPDALPLPADRPAGPARRGDGTVRFRLDAGPRAELERLAREHGASMFMVVHAAVAALLTRLGAGSDIPLGVPVTGRDDEAVERSVGFFVNTLVPRVDTGGDPSFAELLQRVKDTDLAAFDHADLPFDLVVEALRPERAGDRNPLFQVMVAYHPAPVPPPDLPGLVVAEEPSGDAPAKFDLAFAFTGSGDGLDGLIEYRGELFSRERVERIARYLVRLLEAAAHDPATPIGRLPIMSEEELRRILQEWNATGEAGPYRTLPEMFREQAARTPHAVAVECEDDALTYAELEARADRLSRALAARGAGRERVVALALPRGVAMVAGVLGVSMSGAAYLPVDVAYPAERIAMMLRDSAPVLVLAARETAAAIPSVGVPVLLIEELDEHDGPGGVPETPLPRNPAYVIYTSGSTGRPKGVVVEHAGLRALVATAVERFGVGPGSRVLQFASISFDVAFWETTMALCTGATLVVVPAERRVPGVELTGYVCERRVTHLALPPALLSALPEECLLPEGSTLLVGTETVTPRLVRRWAGRHRFFDAYGPTEAMVNSTLWEAEGDLDGLASVPIGRPDVAKRVYILDAALRPVPPGVTGELYIAGAGLARGYLGRPGTTAERFVPDPYGPPGTRMYRTGDLARWRDDGAIEFAGRADGQIKIRGFRVEPGEIESVLASCPGVREVAVVAREDRPGDKRLVAYVVGTENDPAVLRAHAAARLPGYMVPSAYVALDALPLMVNGKVDRAALPAPGTGSAAPSRPPRTPVERELCAAFTEVLDAEGVGVDDDFFRLGGHSLLAVRLAARIRARLGVETPLRVLFDHPTPAALARALPPVDAARHGRADRPAPTVRPDRVPLSSAQLRLWFLDRMAGPSAAYNVPLSLVLPGRMDAETFRLALGDVVARHEPLRTVFADDDGRPYQVILDAREARRRLSVTAGAGDPGHVFDLAAEPPVRAWVTPGRALLLLHHIACDERSIGPLLTDLAAACEARLAGTEPSFAPPPLGYADYALWEHARLTDPDGPLAGRLAFWTRTLRGLPARIPLPVRPDAAAAAGTAGTVSRRVPAPVRDALADLAARARASMFMAVHAAVAALLTGLGAGTDIPVGTPVAGRPDDALADLVGFFANTVVLRVDTGGDPSFAELLERVRDADLAAFDHADVPFERVVEAVNPARVPGAHPLFQVMVTHRRAVELPLAAEETPVGGPAKFDLAFDFAEDDGGLTVDVEYRADLFAPDTVERIADDLVRLLERAAADPRSPLVEAAADGTAHAPSSGGGARADARPPAAGDASPVDPRVADRLRAVFAEVLEVPEVGVDDDFFALGGHSLLAVRLAARIRAELGTDPGVRAVFEAPTAAALARRLRDRDGRRDRPPLEPVPRPERVPLSPAQRRLWYLHALDDSSPAYNVPFAVRLRGRVDPAALHAALGDVVARHEPLRTLIAEHRGEPYQLILDGSEARGRLPFEVVRHDGTRAAPGARAGRVNRPEDAIGSLARRRFDLRTELPVRAWLVTGSSPAAPGGGEEHVLLILLHHIACDEWSAGILWEELAAAYAARLRGRAPRWAPLPVQYADYAIWQHRMLGAAGDRDGSGGADLLGVPGAEGSALRERQLAFWRRTLAGLPDRVTAPHDLPRPAVPSSRGDTVRFRLPRTTRDALAEAARRRGCTMFMVTHAAVAALLTELGAGTDVPLGAPVAGRPDHALSNLVGFFANTVVLRVDTGGVPSFAELLARVKDAALSAFDHADVPFEDVVRAVAPPRSPAWHPLFQVMAAYHPAAAPLTELAGTACETVEAATATAKFDLAVALVEDGDGLEGVIEYRTDLFSEKAAERIATALADLLERAAADPDVRVGAPPPAPPGAAGAERGGEPASAVPAAGARLPGPASPAPAGGVESDVEARVVRLFAEVLDVPAPGREDNFFELGGHSLLAAKLAILLREELGVPVTITTLLEDPTPAGIAARLAAGTSRDEGDVAALDVVLPIRAEGGGAPLFCVHPLFGLAWCFTGLAGLLDVPVYGLQARGLAGPCPLPDTLEAMADDYVGQVRKVWPAGPYRLLGWSFGGVVAHAMAARMQRDGAQVELLAMLDSYPLHPGEEPETGDDEQDALRFLLRLAGHGADGPLDRARVVRTLRRGGGVTAALEETTVSAMIDVAVNAERLIRPARHPVFHGDLLFFTATADKDGTTLDSGRWRPYVTGKIVDHGVACAHYEMTDPGPLAEIARVLKGRLS</sequence>
<evidence type="ECO:0000256" key="4">
    <source>
        <dbReference type="SAM" id="MobiDB-lite"/>
    </source>
</evidence>
<comment type="cofactor">
    <cofactor evidence="1">
        <name>pantetheine 4'-phosphate</name>
        <dbReference type="ChEBI" id="CHEBI:47942"/>
    </cofactor>
</comment>
<dbReference type="InterPro" id="IPR009081">
    <property type="entry name" value="PP-bd_ACP"/>
</dbReference>
<dbReference type="PROSITE" id="PS50075">
    <property type="entry name" value="CARRIER"/>
    <property type="match status" value="5"/>
</dbReference>
<dbReference type="InterPro" id="IPR020806">
    <property type="entry name" value="PKS_PP-bd"/>
</dbReference>
<dbReference type="SUPFAM" id="SSF47336">
    <property type="entry name" value="ACP-like"/>
    <property type="match status" value="5"/>
</dbReference>
<dbReference type="CDD" id="cd19543">
    <property type="entry name" value="DCL_NRPS"/>
    <property type="match status" value="1"/>
</dbReference>
<dbReference type="PROSITE" id="PS00012">
    <property type="entry name" value="PHOSPHOPANTETHEINE"/>
    <property type="match status" value="4"/>
</dbReference>
<feature type="domain" description="Carrier" evidence="5">
    <location>
        <begin position="3068"/>
        <end position="3143"/>
    </location>
</feature>
<dbReference type="FunFam" id="3.30.300.30:FF:000015">
    <property type="entry name" value="Nonribosomal peptide synthase SidD"/>
    <property type="match status" value="1"/>
</dbReference>
<feature type="domain" description="Carrier" evidence="5">
    <location>
        <begin position="2537"/>
        <end position="2612"/>
    </location>
</feature>
<dbReference type="PROSITE" id="PS00455">
    <property type="entry name" value="AMP_BINDING"/>
    <property type="match status" value="2"/>
</dbReference>
<feature type="compositionally biased region" description="Low complexity" evidence="4">
    <location>
        <begin position="1788"/>
        <end position="1800"/>
    </location>
</feature>
<dbReference type="InterPro" id="IPR001031">
    <property type="entry name" value="Thioesterase"/>
</dbReference>
<dbReference type="FunFam" id="3.40.50.980:FF:000001">
    <property type="entry name" value="Non-ribosomal peptide synthetase"/>
    <property type="match status" value="2"/>
</dbReference>
<dbReference type="CDD" id="cd05930">
    <property type="entry name" value="A_NRPS"/>
    <property type="match status" value="1"/>
</dbReference>
<dbReference type="RefSeq" id="WP_165634856.1">
    <property type="nucleotide sequence ID" value="NZ_FNKK01000002.1"/>
</dbReference>
<dbReference type="InterPro" id="IPR020802">
    <property type="entry name" value="TesA-like"/>
</dbReference>
<accession>A0A1H1HPJ0</accession>
<dbReference type="InterPro" id="IPR023213">
    <property type="entry name" value="CAT-like_dom_sf"/>
</dbReference>
<dbReference type="Pfam" id="PF00550">
    <property type="entry name" value="PP-binding"/>
    <property type="match status" value="5"/>
</dbReference>
<dbReference type="SMART" id="SM00823">
    <property type="entry name" value="PKS_PP"/>
    <property type="match status" value="5"/>
</dbReference>
<dbReference type="GO" id="GO:0043041">
    <property type="term" value="P:amino acid activation for nonribosomal peptide biosynthetic process"/>
    <property type="evidence" value="ECO:0007669"/>
    <property type="project" value="TreeGrafter"/>
</dbReference>
<dbReference type="Gene3D" id="3.30.559.10">
    <property type="entry name" value="Chloramphenicol acetyltransferase-like domain"/>
    <property type="match status" value="5"/>
</dbReference>
<feature type="domain" description="Carrier" evidence="5">
    <location>
        <begin position="3667"/>
        <end position="3742"/>
    </location>
</feature>
<dbReference type="FunFam" id="3.40.50.12780:FF:000012">
    <property type="entry name" value="Non-ribosomal peptide synthetase"/>
    <property type="match status" value="1"/>
</dbReference>
<dbReference type="Pfam" id="PF00501">
    <property type="entry name" value="AMP-binding"/>
    <property type="match status" value="2"/>
</dbReference>
<dbReference type="GO" id="GO:0005829">
    <property type="term" value="C:cytosol"/>
    <property type="evidence" value="ECO:0007669"/>
    <property type="project" value="TreeGrafter"/>
</dbReference>
<dbReference type="InterPro" id="IPR020845">
    <property type="entry name" value="AMP-binding_CS"/>
</dbReference>
<dbReference type="InterPro" id="IPR036736">
    <property type="entry name" value="ACP-like_sf"/>
</dbReference>
<dbReference type="InterPro" id="IPR025110">
    <property type="entry name" value="AMP-bd_C"/>
</dbReference>
<dbReference type="Gene3D" id="2.30.38.10">
    <property type="entry name" value="Luciferase, Domain 3"/>
    <property type="match status" value="2"/>
</dbReference>
<dbReference type="GO" id="GO:0072330">
    <property type="term" value="P:monocarboxylic acid biosynthetic process"/>
    <property type="evidence" value="ECO:0007669"/>
    <property type="project" value="UniProtKB-ARBA"/>
</dbReference>
<dbReference type="SUPFAM" id="SSF52777">
    <property type="entry name" value="CoA-dependent acyltransferases"/>
    <property type="match status" value="10"/>
</dbReference>
<dbReference type="GO" id="GO:0003824">
    <property type="term" value="F:catalytic activity"/>
    <property type="evidence" value="ECO:0007669"/>
    <property type="project" value="InterPro"/>
</dbReference>
<dbReference type="PANTHER" id="PTHR45527:SF1">
    <property type="entry name" value="FATTY ACID SYNTHASE"/>
    <property type="match status" value="1"/>
</dbReference>
<dbReference type="SUPFAM" id="SSF56801">
    <property type="entry name" value="Acetyl-CoA synthetase-like"/>
    <property type="match status" value="2"/>
</dbReference>
<dbReference type="PANTHER" id="PTHR45527">
    <property type="entry name" value="NONRIBOSOMAL PEPTIDE SYNTHETASE"/>
    <property type="match status" value="1"/>
</dbReference>
<dbReference type="GO" id="GO:0008610">
    <property type="term" value="P:lipid biosynthetic process"/>
    <property type="evidence" value="ECO:0007669"/>
    <property type="project" value="UniProtKB-ARBA"/>
</dbReference>
<dbReference type="Gene3D" id="3.30.300.30">
    <property type="match status" value="2"/>
</dbReference>
<gene>
    <name evidence="6" type="ORF">SAMN04489764_4675</name>
</gene>
<proteinExistence type="predicted"/>
<keyword evidence="2" id="KW-0596">Phosphopantetheine</keyword>
<dbReference type="EMBL" id="FNKK01000002">
    <property type="protein sequence ID" value="SDR27370.1"/>
    <property type="molecule type" value="Genomic_DNA"/>
</dbReference>
<feature type="region of interest" description="Disordered" evidence="4">
    <location>
        <begin position="3623"/>
        <end position="3667"/>
    </location>
</feature>
<dbReference type="Pfam" id="PF13193">
    <property type="entry name" value="AMP-binding_C"/>
    <property type="match status" value="2"/>
</dbReference>
<feature type="region of interest" description="Disordered" evidence="4">
    <location>
        <begin position="3137"/>
        <end position="3160"/>
    </location>
</feature>
<dbReference type="Gene3D" id="3.40.50.980">
    <property type="match status" value="4"/>
</dbReference>